<dbReference type="Pfam" id="PF00486">
    <property type="entry name" value="Trans_reg_C"/>
    <property type="match status" value="1"/>
</dbReference>
<dbReference type="InterPro" id="IPR036388">
    <property type="entry name" value="WH-like_DNA-bd_sf"/>
</dbReference>
<keyword evidence="3" id="KW-0902">Two-component regulatory system</keyword>
<evidence type="ECO:0000256" key="7">
    <source>
        <dbReference type="ARBA" id="ARBA00024867"/>
    </source>
</evidence>
<dbReference type="PANTHER" id="PTHR48111">
    <property type="entry name" value="REGULATOR OF RPOS"/>
    <property type="match status" value="1"/>
</dbReference>
<evidence type="ECO:0000256" key="6">
    <source>
        <dbReference type="ARBA" id="ARBA00023163"/>
    </source>
</evidence>
<feature type="DNA-binding region" description="OmpR/PhoB-type" evidence="9">
    <location>
        <begin position="125"/>
        <end position="225"/>
    </location>
</feature>
<reference evidence="12 13" key="1">
    <citation type="submission" date="2020-07" db="EMBL/GenBank/DDBJ databases">
        <title>Alkalicella. sp. LB2 genome.</title>
        <authorList>
            <person name="Postec A."/>
            <person name="Quemeneur M."/>
        </authorList>
    </citation>
    <scope>NUCLEOTIDE SEQUENCE [LARGE SCALE GENOMIC DNA]</scope>
    <source>
        <strain evidence="12 13">LB2</strain>
    </source>
</reference>
<dbReference type="GO" id="GO:0006355">
    <property type="term" value="P:regulation of DNA-templated transcription"/>
    <property type="evidence" value="ECO:0007669"/>
    <property type="project" value="InterPro"/>
</dbReference>
<proteinExistence type="predicted"/>
<evidence type="ECO:0000256" key="3">
    <source>
        <dbReference type="ARBA" id="ARBA00023012"/>
    </source>
</evidence>
<evidence type="ECO:0000256" key="2">
    <source>
        <dbReference type="ARBA" id="ARBA00022553"/>
    </source>
</evidence>
<evidence type="ECO:0000313" key="13">
    <source>
        <dbReference type="Proteomes" id="UP000516160"/>
    </source>
</evidence>
<dbReference type="SUPFAM" id="SSF52172">
    <property type="entry name" value="CheY-like"/>
    <property type="match status" value="1"/>
</dbReference>
<dbReference type="AlphaFoldDB" id="A0A7G9W9C7"/>
<dbReference type="InterPro" id="IPR001867">
    <property type="entry name" value="OmpR/PhoB-type_DNA-bd"/>
</dbReference>
<keyword evidence="2 8" id="KW-0597">Phosphoprotein</keyword>
<dbReference type="PROSITE" id="PS51755">
    <property type="entry name" value="OMPR_PHOB"/>
    <property type="match status" value="1"/>
</dbReference>
<keyword evidence="4" id="KW-0805">Transcription regulation</keyword>
<protein>
    <recommendedName>
        <fullName evidence="1">Stage 0 sporulation protein A homolog</fullName>
    </recommendedName>
</protein>
<evidence type="ECO:0000256" key="8">
    <source>
        <dbReference type="PROSITE-ProRule" id="PRU00169"/>
    </source>
</evidence>
<evidence type="ECO:0000256" key="1">
    <source>
        <dbReference type="ARBA" id="ARBA00018672"/>
    </source>
</evidence>
<dbReference type="Gene3D" id="3.40.50.2300">
    <property type="match status" value="1"/>
</dbReference>
<evidence type="ECO:0000313" key="12">
    <source>
        <dbReference type="EMBL" id="QNO15289.1"/>
    </source>
</evidence>
<dbReference type="Pfam" id="PF00072">
    <property type="entry name" value="Response_reg"/>
    <property type="match status" value="1"/>
</dbReference>
<feature type="domain" description="OmpR/PhoB-type" evidence="11">
    <location>
        <begin position="125"/>
        <end position="225"/>
    </location>
</feature>
<dbReference type="GO" id="GO:0000156">
    <property type="term" value="F:phosphorelay response regulator activity"/>
    <property type="evidence" value="ECO:0007669"/>
    <property type="project" value="TreeGrafter"/>
</dbReference>
<organism evidence="12 13">
    <name type="scientific">Alkalicella caledoniensis</name>
    <dbReference type="NCBI Taxonomy" id="2731377"/>
    <lineage>
        <taxon>Bacteria</taxon>
        <taxon>Bacillati</taxon>
        <taxon>Bacillota</taxon>
        <taxon>Clostridia</taxon>
        <taxon>Eubacteriales</taxon>
        <taxon>Proteinivoracaceae</taxon>
        <taxon>Alkalicella</taxon>
    </lineage>
</organism>
<dbReference type="InterPro" id="IPR039420">
    <property type="entry name" value="WalR-like"/>
</dbReference>
<accession>A0A7G9W9C7</accession>
<dbReference type="CDD" id="cd00383">
    <property type="entry name" value="trans_reg_C"/>
    <property type="match status" value="1"/>
</dbReference>
<sequence>MKKILLVEDDLTLSQGIEFTLLKEGFHVHVANTLKAADHIYINQEVDLILLDVMLPDGSGYDLCKRIREKSQVPIVFLTACDDEVNVVLGLDIGGDDYITKPFRVKELVSRIKAILRRGSPVEVNSTLQSGEITLDPLQGKVWKSGREILLSPMEWKLMKVFIQNTGQLLTRNTILEKLWDVSGEFVDDNTLSVYIRRLREKIEDKPSEPKFIETVRGMGYRWKQS</sequence>
<evidence type="ECO:0000256" key="9">
    <source>
        <dbReference type="PROSITE-ProRule" id="PRU01091"/>
    </source>
</evidence>
<keyword evidence="5 9" id="KW-0238">DNA-binding</keyword>
<evidence type="ECO:0000256" key="5">
    <source>
        <dbReference type="ARBA" id="ARBA00023125"/>
    </source>
</evidence>
<dbReference type="KEGG" id="acae:HYG86_11205"/>
<dbReference type="SMART" id="SM00448">
    <property type="entry name" value="REC"/>
    <property type="match status" value="1"/>
</dbReference>
<gene>
    <name evidence="12" type="ORF">HYG86_11205</name>
</gene>
<evidence type="ECO:0000259" key="10">
    <source>
        <dbReference type="PROSITE" id="PS50110"/>
    </source>
</evidence>
<dbReference type="GO" id="GO:0005829">
    <property type="term" value="C:cytosol"/>
    <property type="evidence" value="ECO:0007669"/>
    <property type="project" value="TreeGrafter"/>
</dbReference>
<keyword evidence="6" id="KW-0804">Transcription</keyword>
<dbReference type="InterPro" id="IPR001789">
    <property type="entry name" value="Sig_transdc_resp-reg_receiver"/>
</dbReference>
<dbReference type="GO" id="GO:0032993">
    <property type="term" value="C:protein-DNA complex"/>
    <property type="evidence" value="ECO:0007669"/>
    <property type="project" value="TreeGrafter"/>
</dbReference>
<feature type="domain" description="Response regulatory" evidence="10">
    <location>
        <begin position="3"/>
        <end position="116"/>
    </location>
</feature>
<dbReference type="InterPro" id="IPR016032">
    <property type="entry name" value="Sig_transdc_resp-reg_C-effctor"/>
</dbReference>
<feature type="modified residue" description="4-aspartylphosphate" evidence="8">
    <location>
        <position position="52"/>
    </location>
</feature>
<dbReference type="SUPFAM" id="SSF46894">
    <property type="entry name" value="C-terminal effector domain of the bipartite response regulators"/>
    <property type="match status" value="1"/>
</dbReference>
<dbReference type="PANTHER" id="PTHR48111:SF73">
    <property type="entry name" value="ALKALINE PHOSPHATASE SYNTHESIS TRANSCRIPTIONAL REGULATORY PROTEIN PHOP"/>
    <property type="match status" value="1"/>
</dbReference>
<dbReference type="PROSITE" id="PS50110">
    <property type="entry name" value="RESPONSE_REGULATORY"/>
    <property type="match status" value="1"/>
</dbReference>
<evidence type="ECO:0000256" key="4">
    <source>
        <dbReference type="ARBA" id="ARBA00023015"/>
    </source>
</evidence>
<dbReference type="CDD" id="cd17574">
    <property type="entry name" value="REC_OmpR"/>
    <property type="match status" value="1"/>
</dbReference>
<evidence type="ECO:0000259" key="11">
    <source>
        <dbReference type="PROSITE" id="PS51755"/>
    </source>
</evidence>
<dbReference type="RefSeq" id="WP_213165653.1">
    <property type="nucleotide sequence ID" value="NZ_CP058559.1"/>
</dbReference>
<dbReference type="Gene3D" id="1.10.10.10">
    <property type="entry name" value="Winged helix-like DNA-binding domain superfamily/Winged helix DNA-binding domain"/>
    <property type="match status" value="1"/>
</dbReference>
<dbReference type="SMART" id="SM00862">
    <property type="entry name" value="Trans_reg_C"/>
    <property type="match status" value="1"/>
</dbReference>
<dbReference type="EMBL" id="CP058559">
    <property type="protein sequence ID" value="QNO15289.1"/>
    <property type="molecule type" value="Genomic_DNA"/>
</dbReference>
<dbReference type="Proteomes" id="UP000516160">
    <property type="component" value="Chromosome"/>
</dbReference>
<name>A0A7G9W9C7_ALKCA</name>
<dbReference type="Gene3D" id="6.10.250.690">
    <property type="match status" value="1"/>
</dbReference>
<dbReference type="FunFam" id="3.40.50.2300:FF:000001">
    <property type="entry name" value="DNA-binding response regulator PhoB"/>
    <property type="match status" value="1"/>
</dbReference>
<keyword evidence="13" id="KW-1185">Reference proteome</keyword>
<dbReference type="InterPro" id="IPR011006">
    <property type="entry name" value="CheY-like_superfamily"/>
</dbReference>
<comment type="function">
    <text evidence="7">May play the central regulatory role in sporulation. It may be an element of the effector pathway responsible for the activation of sporulation genes in response to nutritional stress. Spo0A may act in concert with spo0H (a sigma factor) to control the expression of some genes that are critical to the sporulation process.</text>
</comment>
<dbReference type="GO" id="GO:0000976">
    <property type="term" value="F:transcription cis-regulatory region binding"/>
    <property type="evidence" value="ECO:0007669"/>
    <property type="project" value="TreeGrafter"/>
</dbReference>